<organism evidence="1 2">
    <name type="scientific">Dermatophagoides pteronyssinus</name>
    <name type="common">European house dust mite</name>
    <dbReference type="NCBI Taxonomy" id="6956"/>
    <lineage>
        <taxon>Eukaryota</taxon>
        <taxon>Metazoa</taxon>
        <taxon>Ecdysozoa</taxon>
        <taxon>Arthropoda</taxon>
        <taxon>Chelicerata</taxon>
        <taxon>Arachnida</taxon>
        <taxon>Acari</taxon>
        <taxon>Acariformes</taxon>
        <taxon>Sarcoptiformes</taxon>
        <taxon>Astigmata</taxon>
        <taxon>Psoroptidia</taxon>
        <taxon>Analgoidea</taxon>
        <taxon>Pyroglyphidae</taxon>
        <taxon>Dermatophagoidinae</taxon>
        <taxon>Dermatophagoides</taxon>
    </lineage>
</organism>
<proteinExistence type="predicted"/>
<protein>
    <submittedName>
        <fullName evidence="1">Uncharacterized protein</fullName>
    </submittedName>
</protein>
<reference evidence="1 2" key="1">
    <citation type="journal article" date="2018" name="J. Allergy Clin. Immunol.">
        <title>High-quality assembly of Dermatophagoides pteronyssinus genome and transcriptome reveals a wide range of novel allergens.</title>
        <authorList>
            <person name="Liu X.Y."/>
            <person name="Yang K.Y."/>
            <person name="Wang M.Q."/>
            <person name="Kwok J.S."/>
            <person name="Zeng X."/>
            <person name="Yang Z."/>
            <person name="Xiao X.J."/>
            <person name="Lau C.P."/>
            <person name="Li Y."/>
            <person name="Huang Z.M."/>
            <person name="Ba J.G."/>
            <person name="Yim A.K."/>
            <person name="Ouyang C.Y."/>
            <person name="Ngai S.M."/>
            <person name="Chan T.F."/>
            <person name="Leung E.L."/>
            <person name="Liu L."/>
            <person name="Liu Z.G."/>
            <person name="Tsui S.K."/>
        </authorList>
    </citation>
    <scope>NUCLEOTIDE SEQUENCE [LARGE SCALE GENOMIC DNA]</scope>
    <source>
        <strain evidence="1">Derp</strain>
    </source>
</reference>
<dbReference type="Proteomes" id="UP000887458">
    <property type="component" value="Unassembled WGS sequence"/>
</dbReference>
<evidence type="ECO:0000313" key="2">
    <source>
        <dbReference type="Proteomes" id="UP000887458"/>
    </source>
</evidence>
<comment type="caution">
    <text evidence="1">The sequence shown here is derived from an EMBL/GenBank/DDBJ whole genome shotgun (WGS) entry which is preliminary data.</text>
</comment>
<sequence>MNEYCTQHTNSVNLRNLNNNDDEKRLPKTIKKLFGFHFSMTSNMKNWPTQVLKIFFVSPQFSNE</sequence>
<reference evidence="1 2" key="2">
    <citation type="journal article" date="2022" name="Mol. Biol. Evol.">
        <title>Comparative Genomics Reveals Insights into the Divergent Evolution of Astigmatic Mites and Household Pest Adaptations.</title>
        <authorList>
            <person name="Xiong Q."/>
            <person name="Wan A.T."/>
            <person name="Liu X."/>
            <person name="Fung C.S."/>
            <person name="Xiao X."/>
            <person name="Malainual N."/>
            <person name="Hou J."/>
            <person name="Wang L."/>
            <person name="Wang M."/>
            <person name="Yang K.Y."/>
            <person name="Cui Y."/>
            <person name="Leung E.L."/>
            <person name="Nong W."/>
            <person name="Shin S.K."/>
            <person name="Au S.W."/>
            <person name="Jeong K.Y."/>
            <person name="Chew F.T."/>
            <person name="Hui J.H."/>
            <person name="Leung T.F."/>
            <person name="Tungtrongchitr A."/>
            <person name="Zhong N."/>
            <person name="Liu Z."/>
            <person name="Tsui S.K."/>
        </authorList>
    </citation>
    <scope>NUCLEOTIDE SEQUENCE [LARGE SCALE GENOMIC DNA]</scope>
    <source>
        <strain evidence="1">Derp</strain>
    </source>
</reference>
<dbReference type="EMBL" id="NJHN03000099">
    <property type="protein sequence ID" value="KAH9415212.1"/>
    <property type="molecule type" value="Genomic_DNA"/>
</dbReference>
<gene>
    <name evidence="1" type="ORF">DERP_006304</name>
</gene>
<accession>A0ABQ8IYE6</accession>
<keyword evidence="2" id="KW-1185">Reference proteome</keyword>
<evidence type="ECO:0000313" key="1">
    <source>
        <dbReference type="EMBL" id="KAH9415212.1"/>
    </source>
</evidence>
<name>A0ABQ8IYE6_DERPT</name>